<dbReference type="EMBL" id="MFGW01000055">
    <property type="protein sequence ID" value="OGF67400.1"/>
    <property type="molecule type" value="Genomic_DNA"/>
</dbReference>
<protein>
    <submittedName>
        <fullName evidence="1">Uncharacterized protein</fullName>
    </submittedName>
</protein>
<reference evidence="1 2" key="1">
    <citation type="journal article" date="2016" name="Nat. Commun.">
        <title>Thousands of microbial genomes shed light on interconnected biogeochemical processes in an aquifer system.</title>
        <authorList>
            <person name="Anantharaman K."/>
            <person name="Brown C.T."/>
            <person name="Hug L.A."/>
            <person name="Sharon I."/>
            <person name="Castelle C.J."/>
            <person name="Probst A.J."/>
            <person name="Thomas B.C."/>
            <person name="Singh A."/>
            <person name="Wilkins M.J."/>
            <person name="Karaoz U."/>
            <person name="Brodie E.L."/>
            <person name="Williams K.H."/>
            <person name="Hubbard S.S."/>
            <person name="Banfield J.F."/>
        </authorList>
    </citation>
    <scope>NUCLEOTIDE SEQUENCE [LARGE SCALE GENOMIC DNA]</scope>
</reference>
<comment type="caution">
    <text evidence="1">The sequence shown here is derived from an EMBL/GenBank/DDBJ whole genome shotgun (WGS) entry which is preliminary data.</text>
</comment>
<organism evidence="1 2">
    <name type="scientific">Candidatus Fischerbacteria bacterium RBG_13_37_8</name>
    <dbReference type="NCBI Taxonomy" id="1817863"/>
    <lineage>
        <taxon>Bacteria</taxon>
        <taxon>Candidatus Fischeribacteriota</taxon>
    </lineage>
</organism>
<feature type="non-terminal residue" evidence="1">
    <location>
        <position position="1"/>
    </location>
</feature>
<name>A0A1F5VVI6_9BACT</name>
<dbReference type="Proteomes" id="UP000178943">
    <property type="component" value="Unassembled WGS sequence"/>
</dbReference>
<sequence>RTIHYSGAPYFPPVDPDSVMLLRKEPHRPHVQLGEVRFYPSPGMSPSYVEYRLREKAAEMGAHALVMLADNVYNNAVVYGSYWRRHIHVYKERVLVGVAIHFTR</sequence>
<evidence type="ECO:0000313" key="2">
    <source>
        <dbReference type="Proteomes" id="UP000178943"/>
    </source>
</evidence>
<dbReference type="AlphaFoldDB" id="A0A1F5VVI6"/>
<gene>
    <name evidence="1" type="ORF">A2Y62_20315</name>
</gene>
<proteinExistence type="predicted"/>
<evidence type="ECO:0000313" key="1">
    <source>
        <dbReference type="EMBL" id="OGF67400.1"/>
    </source>
</evidence>
<accession>A0A1F5VVI6</accession>